<dbReference type="EMBL" id="JAMPKX010000024">
    <property type="protein sequence ID" value="MEP0950247.1"/>
    <property type="molecule type" value="Genomic_DNA"/>
</dbReference>
<evidence type="ECO:0000313" key="2">
    <source>
        <dbReference type="Proteomes" id="UP001482513"/>
    </source>
</evidence>
<keyword evidence="2" id="KW-1185">Reference proteome</keyword>
<evidence type="ECO:0000313" key="1">
    <source>
        <dbReference type="EMBL" id="MEP0950247.1"/>
    </source>
</evidence>
<name>A0ABV0KBX8_9CYAN</name>
<comment type="caution">
    <text evidence="1">The sequence shown here is derived from an EMBL/GenBank/DDBJ whole genome shotgun (WGS) entry which is preliminary data.</text>
</comment>
<sequence>MNEGGVATVSSLYEALTAYFEEFPGRKKYIKTAIFRFLLPFSGFQLDCQTQTNVPISRDETKRRWELTRELPLDLFHDVHKVMSWQEQVFVDLQAPANVRGVYKCHLNHFLSYCKERDWLVAPEPKKWAIPLNYPKDLPGRVQESKKNYPITQRHNLISYRAKIEDLAESVQQEIKLCRAFWTDPYYGARPITELIDPETFNQYENYTLQIIGWMTLDKVDYHKRMVERARVNKQNDLAYQPDWLDVSEEPPVWLQDLQQKYLPKSVGDFTLDDLVPVVELRSDALANEYEHQLVHQQVGINEVNSQSVLERLCYELEAQNASLSFELTLQIGQFAQNNKLLVEQLHQLNRTNKLNRMKEKAQAEAIAAGDYARDLFGDLFRWISYQHNPLSKQDGYHIGKYYRHRICYTLMNWAKFRYRKITNPLMSPEYRDIPVVMTLRATRDETEALVLPKNYVSPLKKVPKWQELGELLKSLLDDCAPRNKIKEDDCRQNFGIMRRQTAVSKSFQRYLIVLFFRLVSPERQHVIRNLKVGDSLKLCHIDLDAELIEEAPWNHQEKRYRAYYNDITKLYYLNPADACDEMGNTPTNPKGKSYEWIVDLDPTKTKIDKESSYRIPKIYNPELQAWLYGRLDYSGTWHNWPTYKGTQQQGRYRKQQYNWCGYVDVDNGKTYGFRDIFNPTHDFVFTQTNGKPFEGRNLSGIFDTIVWKYLNVRSAPHDVRRASTTHYKRKGMTAAQSESLAHIKSHSQHTQDSSAYNKTGALEKTKLASEMIINEFLEEQGLDPDEYGLA</sequence>
<protein>
    <recommendedName>
        <fullName evidence="3">Site-specific integrase</fullName>
    </recommendedName>
</protein>
<reference evidence="1 2" key="1">
    <citation type="submission" date="2022-04" db="EMBL/GenBank/DDBJ databases">
        <title>Positive selection, recombination, and allopatry shape intraspecific diversity of widespread and dominant cyanobacteria.</title>
        <authorList>
            <person name="Wei J."/>
            <person name="Shu W."/>
            <person name="Hu C."/>
        </authorList>
    </citation>
    <scope>NUCLEOTIDE SEQUENCE [LARGE SCALE GENOMIC DNA]</scope>
    <source>
        <strain evidence="1 2">DQ-A4</strain>
    </source>
</reference>
<proteinExistence type="predicted"/>
<accession>A0ABV0KBX8</accession>
<organism evidence="1 2">
    <name type="scientific">Leptolyngbya subtilissima DQ-A4</name>
    <dbReference type="NCBI Taxonomy" id="2933933"/>
    <lineage>
        <taxon>Bacteria</taxon>
        <taxon>Bacillati</taxon>
        <taxon>Cyanobacteriota</taxon>
        <taxon>Cyanophyceae</taxon>
        <taxon>Leptolyngbyales</taxon>
        <taxon>Leptolyngbyaceae</taxon>
        <taxon>Leptolyngbya group</taxon>
        <taxon>Leptolyngbya</taxon>
    </lineage>
</organism>
<evidence type="ECO:0008006" key="3">
    <source>
        <dbReference type="Google" id="ProtNLM"/>
    </source>
</evidence>
<dbReference type="Proteomes" id="UP001482513">
    <property type="component" value="Unassembled WGS sequence"/>
</dbReference>
<gene>
    <name evidence="1" type="ORF">NC992_25495</name>
</gene>
<dbReference type="RefSeq" id="WP_190707327.1">
    <property type="nucleotide sequence ID" value="NZ_JAMPKX010000024.1"/>
</dbReference>